<dbReference type="InterPro" id="IPR001789">
    <property type="entry name" value="Sig_transdc_resp-reg_receiver"/>
</dbReference>
<organism evidence="3 4">
    <name type="scientific">Geobacter argillaceus</name>
    <dbReference type="NCBI Taxonomy" id="345631"/>
    <lineage>
        <taxon>Bacteria</taxon>
        <taxon>Pseudomonadati</taxon>
        <taxon>Thermodesulfobacteriota</taxon>
        <taxon>Desulfuromonadia</taxon>
        <taxon>Geobacterales</taxon>
        <taxon>Geobacteraceae</taxon>
        <taxon>Geobacter</taxon>
    </lineage>
</organism>
<proteinExistence type="predicted"/>
<evidence type="ECO:0000313" key="3">
    <source>
        <dbReference type="EMBL" id="TWJ18803.1"/>
    </source>
</evidence>
<dbReference type="OrthoDB" id="5396654at2"/>
<name>A0A562VLH0_9BACT</name>
<dbReference type="PANTHER" id="PTHR44520:SF1">
    <property type="entry name" value="TWO-COMPONENT SYSTEM REGULATORY PROTEIN"/>
    <property type="match status" value="1"/>
</dbReference>
<dbReference type="Gene3D" id="3.40.50.2300">
    <property type="match status" value="1"/>
</dbReference>
<gene>
    <name evidence="3" type="ORF">JN12_02439</name>
</gene>
<evidence type="ECO:0000256" key="1">
    <source>
        <dbReference type="PROSITE-ProRule" id="PRU00169"/>
    </source>
</evidence>
<evidence type="ECO:0000313" key="4">
    <source>
        <dbReference type="Proteomes" id="UP000319449"/>
    </source>
</evidence>
<keyword evidence="1" id="KW-0597">Phosphoprotein</keyword>
<evidence type="ECO:0000259" key="2">
    <source>
        <dbReference type="PROSITE" id="PS50110"/>
    </source>
</evidence>
<dbReference type="SUPFAM" id="SSF52172">
    <property type="entry name" value="CheY-like"/>
    <property type="match status" value="1"/>
</dbReference>
<dbReference type="PROSITE" id="PS50110">
    <property type="entry name" value="RESPONSE_REGULATORY"/>
    <property type="match status" value="1"/>
</dbReference>
<sequence length="135" mass="15599">MKQHHILLVEDHPDDEFLTLHAFRKHDITNVSVMREVKQAFDLLLGEGDGQGARFPDLIILDLRLPKIDGFEFLETIRSDQRTQQIPVVILSSSRQEKDLERCQQLGVEAFITKPLDPDKILIIKQILKQQLPHS</sequence>
<keyword evidence="4" id="KW-1185">Reference proteome</keyword>
<dbReference type="AlphaFoldDB" id="A0A562VLH0"/>
<dbReference type="SMART" id="SM00448">
    <property type="entry name" value="REC"/>
    <property type="match status" value="1"/>
</dbReference>
<reference evidence="3 4" key="1">
    <citation type="submission" date="2019-07" db="EMBL/GenBank/DDBJ databases">
        <title>Genomic Encyclopedia of Archaeal and Bacterial Type Strains, Phase II (KMG-II): from individual species to whole genera.</title>
        <authorList>
            <person name="Goeker M."/>
        </authorList>
    </citation>
    <scope>NUCLEOTIDE SEQUENCE [LARGE SCALE GENOMIC DNA]</scope>
    <source>
        <strain evidence="3 4">ATCC BAA-1139</strain>
    </source>
</reference>
<dbReference type="Proteomes" id="UP000319449">
    <property type="component" value="Unassembled WGS sequence"/>
</dbReference>
<feature type="domain" description="Response regulatory" evidence="2">
    <location>
        <begin position="5"/>
        <end position="129"/>
    </location>
</feature>
<dbReference type="InterPro" id="IPR052893">
    <property type="entry name" value="TCS_response_regulator"/>
</dbReference>
<dbReference type="InterPro" id="IPR011006">
    <property type="entry name" value="CheY-like_superfamily"/>
</dbReference>
<dbReference type="GO" id="GO:0000160">
    <property type="term" value="P:phosphorelay signal transduction system"/>
    <property type="evidence" value="ECO:0007669"/>
    <property type="project" value="InterPro"/>
</dbReference>
<protein>
    <submittedName>
        <fullName evidence="3">CheY-like chemotaxis protein</fullName>
    </submittedName>
</protein>
<comment type="caution">
    <text evidence="3">The sequence shown here is derived from an EMBL/GenBank/DDBJ whole genome shotgun (WGS) entry which is preliminary data.</text>
</comment>
<accession>A0A562VLH0</accession>
<dbReference type="CDD" id="cd17557">
    <property type="entry name" value="REC_Rcp-like"/>
    <property type="match status" value="1"/>
</dbReference>
<dbReference type="Pfam" id="PF00072">
    <property type="entry name" value="Response_reg"/>
    <property type="match status" value="1"/>
</dbReference>
<dbReference type="EMBL" id="VLLN01000014">
    <property type="protein sequence ID" value="TWJ18803.1"/>
    <property type="molecule type" value="Genomic_DNA"/>
</dbReference>
<dbReference type="PANTHER" id="PTHR44520">
    <property type="entry name" value="RESPONSE REGULATOR RCP1-RELATED"/>
    <property type="match status" value="1"/>
</dbReference>
<dbReference type="RefSeq" id="WP_145023122.1">
    <property type="nucleotide sequence ID" value="NZ_VLLN01000014.1"/>
</dbReference>
<feature type="modified residue" description="4-aspartylphosphate" evidence="1">
    <location>
        <position position="62"/>
    </location>
</feature>